<protein>
    <recommendedName>
        <fullName evidence="5">Protein kinase domain-containing protein</fullName>
    </recommendedName>
</protein>
<evidence type="ECO:0000259" key="5">
    <source>
        <dbReference type="PROSITE" id="PS50011"/>
    </source>
</evidence>
<dbReference type="GO" id="GO:0004672">
    <property type="term" value="F:protein kinase activity"/>
    <property type="evidence" value="ECO:0007669"/>
    <property type="project" value="InterPro"/>
</dbReference>
<name>A0AAD2DMY4_9LAMI</name>
<dbReference type="EMBL" id="OU503037">
    <property type="protein sequence ID" value="CAI9757271.1"/>
    <property type="molecule type" value="Genomic_DNA"/>
</dbReference>
<dbReference type="GO" id="GO:0007094">
    <property type="term" value="P:mitotic spindle assembly checkpoint signaling"/>
    <property type="evidence" value="ECO:0007669"/>
    <property type="project" value="InterPro"/>
</dbReference>
<feature type="domain" description="Protein kinase" evidence="5">
    <location>
        <begin position="1"/>
        <end position="212"/>
    </location>
</feature>
<keyword evidence="4" id="KW-0137">Centromere</keyword>
<dbReference type="PROSITE" id="PS00108">
    <property type="entry name" value="PROTEIN_KINASE_ST"/>
    <property type="match status" value="1"/>
</dbReference>
<dbReference type="InterPro" id="IPR000719">
    <property type="entry name" value="Prot_kinase_dom"/>
</dbReference>
<dbReference type="GO" id="GO:0032991">
    <property type="term" value="C:protein-containing complex"/>
    <property type="evidence" value="ECO:0007669"/>
    <property type="project" value="UniProtKB-ARBA"/>
</dbReference>
<dbReference type="PANTHER" id="PTHR14030:SF4">
    <property type="entry name" value="BUB1 KINASE, ISOFORM A-RELATED"/>
    <property type="match status" value="1"/>
</dbReference>
<dbReference type="Gene3D" id="1.10.510.10">
    <property type="entry name" value="Transferase(Phosphotransferase) domain 1"/>
    <property type="match status" value="1"/>
</dbReference>
<reference evidence="6" key="1">
    <citation type="submission" date="2023-05" db="EMBL/GenBank/DDBJ databases">
        <authorList>
            <person name="Huff M."/>
        </authorList>
    </citation>
    <scope>NUCLEOTIDE SEQUENCE</scope>
</reference>
<proteinExistence type="predicted"/>
<evidence type="ECO:0000256" key="2">
    <source>
        <dbReference type="ARBA" id="ARBA00022454"/>
    </source>
</evidence>
<evidence type="ECO:0000256" key="3">
    <source>
        <dbReference type="ARBA" id="ARBA00022838"/>
    </source>
</evidence>
<sequence>MTEGGYKYQIKGCAVQGGFAQVFKAYVDNNPDDVVALKPPFPWEFYMYRQLDMRISEKKKLHLYSDYSILVSDYLVHGTLQDAINSNTVIGGSMEEVLCIYYTIELLHILEILHDIAIIHGDFKPDNLLIWYSRDDLTESKDDFLTCSGPWHNQGLCLVDWGRGIDLCFFPEKTKFIGDSRTLGFRCIEMQENKPWRGHFRWTCTGCVSLFT</sequence>
<dbReference type="Proteomes" id="UP000834106">
    <property type="component" value="Chromosome 2"/>
</dbReference>
<keyword evidence="3" id="KW-0995">Kinetochore</keyword>
<evidence type="ECO:0000313" key="6">
    <source>
        <dbReference type="EMBL" id="CAI9757271.1"/>
    </source>
</evidence>
<keyword evidence="2" id="KW-0158">Chromosome</keyword>
<dbReference type="AlphaFoldDB" id="A0AAD2DMY4"/>
<evidence type="ECO:0000256" key="4">
    <source>
        <dbReference type="ARBA" id="ARBA00023328"/>
    </source>
</evidence>
<comment type="subcellular location">
    <subcellularLocation>
        <location evidence="1">Chromosome</location>
        <location evidence="1">Centromere</location>
        <location evidence="1">Kinetochore</location>
    </subcellularLocation>
</comment>
<evidence type="ECO:0000313" key="7">
    <source>
        <dbReference type="Proteomes" id="UP000834106"/>
    </source>
</evidence>
<accession>A0AAD2DMY4</accession>
<dbReference type="InterPro" id="IPR008271">
    <property type="entry name" value="Ser/Thr_kinase_AS"/>
</dbReference>
<dbReference type="InterPro" id="IPR011009">
    <property type="entry name" value="Kinase-like_dom_sf"/>
</dbReference>
<dbReference type="SUPFAM" id="SSF56112">
    <property type="entry name" value="Protein kinase-like (PK-like)"/>
    <property type="match status" value="1"/>
</dbReference>
<dbReference type="PROSITE" id="PS50011">
    <property type="entry name" value="PROTEIN_KINASE_DOM"/>
    <property type="match status" value="1"/>
</dbReference>
<evidence type="ECO:0000256" key="1">
    <source>
        <dbReference type="ARBA" id="ARBA00004629"/>
    </source>
</evidence>
<dbReference type="GO" id="GO:0000776">
    <property type="term" value="C:kinetochore"/>
    <property type="evidence" value="ECO:0007669"/>
    <property type="project" value="UniProtKB-KW"/>
</dbReference>
<organism evidence="6 7">
    <name type="scientific">Fraxinus pennsylvanica</name>
    <dbReference type="NCBI Taxonomy" id="56036"/>
    <lineage>
        <taxon>Eukaryota</taxon>
        <taxon>Viridiplantae</taxon>
        <taxon>Streptophyta</taxon>
        <taxon>Embryophyta</taxon>
        <taxon>Tracheophyta</taxon>
        <taxon>Spermatophyta</taxon>
        <taxon>Magnoliopsida</taxon>
        <taxon>eudicotyledons</taxon>
        <taxon>Gunneridae</taxon>
        <taxon>Pentapetalae</taxon>
        <taxon>asterids</taxon>
        <taxon>lamiids</taxon>
        <taxon>Lamiales</taxon>
        <taxon>Oleaceae</taxon>
        <taxon>Oleeae</taxon>
        <taxon>Fraxinus</taxon>
    </lineage>
</organism>
<dbReference type="GO" id="GO:0005524">
    <property type="term" value="F:ATP binding"/>
    <property type="evidence" value="ECO:0007669"/>
    <property type="project" value="InterPro"/>
</dbReference>
<dbReference type="PANTHER" id="PTHR14030">
    <property type="entry name" value="MITOTIC CHECKPOINT SERINE/THREONINE-PROTEIN KINASE BUB1"/>
    <property type="match status" value="1"/>
</dbReference>
<dbReference type="InterPro" id="IPR015661">
    <property type="entry name" value="Bub1/Mad3"/>
</dbReference>
<keyword evidence="7" id="KW-1185">Reference proteome</keyword>
<dbReference type="GO" id="GO:0051754">
    <property type="term" value="P:meiotic sister chromatid cohesion, centromeric"/>
    <property type="evidence" value="ECO:0007669"/>
    <property type="project" value="TreeGrafter"/>
</dbReference>
<gene>
    <name evidence="6" type="ORF">FPE_LOCUS4701</name>
</gene>